<gene>
    <name evidence="2" type="ORF">DRP43_02885</name>
</gene>
<proteinExistence type="inferred from homology"/>
<organism evidence="2 3">
    <name type="scientific">candidate division TA06 bacterium</name>
    <dbReference type="NCBI Taxonomy" id="2250710"/>
    <lineage>
        <taxon>Bacteria</taxon>
        <taxon>Bacteria division TA06</taxon>
    </lineage>
</organism>
<sequence length="121" mass="12881">MIQQKENITNIINQKAKIVGNVNIDGSIRVDGYIKGNVIVTDLLVLGKTGTIEGNIKTKDAIIGGTIIGEITCSAKAEFQNTSKIKGDICCKSLIIEEGTVFDGHCNMEEGKPSGQKASTK</sequence>
<accession>A0A660SJL4</accession>
<dbReference type="InterPro" id="IPR007607">
    <property type="entry name" value="BacA/B"/>
</dbReference>
<reference evidence="2 3" key="1">
    <citation type="submission" date="2018-06" db="EMBL/GenBank/DDBJ databases">
        <title>Extensive metabolic versatility and redundancy in microbially diverse, dynamic hydrothermal sediments.</title>
        <authorList>
            <person name="Dombrowski N."/>
            <person name="Teske A."/>
            <person name="Baker B.J."/>
        </authorList>
    </citation>
    <scope>NUCLEOTIDE SEQUENCE [LARGE SCALE GENOMIC DNA]</scope>
    <source>
        <strain evidence="2">B10_G13</strain>
    </source>
</reference>
<name>A0A660SJL4_UNCT6</name>
<dbReference type="PANTHER" id="PTHR35024:SF4">
    <property type="entry name" value="POLYMER-FORMING CYTOSKELETAL PROTEIN"/>
    <property type="match status" value="1"/>
</dbReference>
<dbReference type="Proteomes" id="UP000271125">
    <property type="component" value="Unassembled WGS sequence"/>
</dbReference>
<dbReference type="PANTHER" id="PTHR35024">
    <property type="entry name" value="HYPOTHETICAL CYTOSOLIC PROTEIN"/>
    <property type="match status" value="1"/>
</dbReference>
<comment type="similarity">
    <text evidence="1">Belongs to the bactofilin family.</text>
</comment>
<dbReference type="EMBL" id="QNBD01000109">
    <property type="protein sequence ID" value="RKX70998.1"/>
    <property type="molecule type" value="Genomic_DNA"/>
</dbReference>
<evidence type="ECO:0000313" key="3">
    <source>
        <dbReference type="Proteomes" id="UP000271125"/>
    </source>
</evidence>
<evidence type="ECO:0000256" key="1">
    <source>
        <dbReference type="ARBA" id="ARBA00044755"/>
    </source>
</evidence>
<dbReference type="Pfam" id="PF04519">
    <property type="entry name" value="Bactofilin"/>
    <property type="match status" value="1"/>
</dbReference>
<evidence type="ECO:0000313" key="2">
    <source>
        <dbReference type="EMBL" id="RKX70998.1"/>
    </source>
</evidence>
<comment type="caution">
    <text evidence="2">The sequence shown here is derived from an EMBL/GenBank/DDBJ whole genome shotgun (WGS) entry which is preliminary data.</text>
</comment>
<dbReference type="AlphaFoldDB" id="A0A660SJL4"/>
<evidence type="ECO:0008006" key="4">
    <source>
        <dbReference type="Google" id="ProtNLM"/>
    </source>
</evidence>
<protein>
    <recommendedName>
        <fullName evidence="4">Polymer-forming cytoskeletal protein</fullName>
    </recommendedName>
</protein>